<dbReference type="Proteomes" id="UP000663887">
    <property type="component" value="Unassembled WGS sequence"/>
</dbReference>
<dbReference type="Proteomes" id="UP000663842">
    <property type="component" value="Unassembled WGS sequence"/>
</dbReference>
<dbReference type="AlphaFoldDB" id="A0A820A7M4"/>
<evidence type="ECO:0000256" key="7">
    <source>
        <dbReference type="ARBA" id="ARBA00023136"/>
    </source>
</evidence>
<dbReference type="PANTHER" id="PTHR16318">
    <property type="entry name" value="GAMMA-SECRETASE SUBUNIT PEN-2"/>
    <property type="match status" value="1"/>
</dbReference>
<dbReference type="Pfam" id="PF10251">
    <property type="entry name" value="PEN-2"/>
    <property type="match status" value="1"/>
</dbReference>
<keyword evidence="4 8" id="KW-0812">Transmembrane</keyword>
<feature type="transmembrane region" description="Helical" evidence="8">
    <location>
        <begin position="38"/>
        <end position="57"/>
    </location>
</feature>
<evidence type="ECO:0000313" key="11">
    <source>
        <dbReference type="EMBL" id="CAF4087663.1"/>
    </source>
</evidence>
<keyword evidence="14" id="KW-1185">Reference proteome</keyword>
<evidence type="ECO:0000313" key="9">
    <source>
        <dbReference type="EMBL" id="CAF2162387.1"/>
    </source>
</evidence>
<comment type="caution">
    <text evidence="12">The sequence shown here is derived from an EMBL/GenBank/DDBJ whole genome shotgun (WGS) entry which is preliminary data.</text>
</comment>
<dbReference type="Proteomes" id="UP000676336">
    <property type="component" value="Unassembled WGS sequence"/>
</dbReference>
<evidence type="ECO:0000313" key="12">
    <source>
        <dbReference type="EMBL" id="CAF4179388.1"/>
    </source>
</evidence>
<proteinExistence type="inferred from homology"/>
<dbReference type="GO" id="GO:0070765">
    <property type="term" value="C:gamma-secretase complex"/>
    <property type="evidence" value="ECO:0007669"/>
    <property type="project" value="TreeGrafter"/>
</dbReference>
<dbReference type="Proteomes" id="UP000663866">
    <property type="component" value="Unassembled WGS sequence"/>
</dbReference>
<keyword evidence="5" id="KW-0914">Notch signaling pathway</keyword>
<evidence type="ECO:0000256" key="6">
    <source>
        <dbReference type="ARBA" id="ARBA00022989"/>
    </source>
</evidence>
<feature type="transmembrane region" description="Helical" evidence="8">
    <location>
        <begin position="77"/>
        <end position="97"/>
    </location>
</feature>
<evidence type="ECO:0000256" key="1">
    <source>
        <dbReference type="ARBA" id="ARBA00004141"/>
    </source>
</evidence>
<keyword evidence="7 8" id="KW-0472">Membrane</keyword>
<evidence type="ECO:0000256" key="3">
    <source>
        <dbReference type="ARBA" id="ARBA00018306"/>
    </source>
</evidence>
<dbReference type="EMBL" id="CAJNRG010015166">
    <property type="protein sequence ID" value="CAF2162387.1"/>
    <property type="molecule type" value="Genomic_DNA"/>
</dbReference>
<dbReference type="InterPro" id="IPR019379">
    <property type="entry name" value="Gamma_Secretase_Asp_P_PEN2"/>
</dbReference>
<dbReference type="GO" id="GO:0007219">
    <property type="term" value="P:Notch signaling pathway"/>
    <property type="evidence" value="ECO:0007669"/>
    <property type="project" value="UniProtKB-KW"/>
</dbReference>
<evidence type="ECO:0000256" key="4">
    <source>
        <dbReference type="ARBA" id="ARBA00022692"/>
    </source>
</evidence>
<evidence type="ECO:0000256" key="2">
    <source>
        <dbReference type="ARBA" id="ARBA00009607"/>
    </source>
</evidence>
<dbReference type="EMBL" id="CAJOBG010003935">
    <property type="protein sequence ID" value="CAF4087663.1"/>
    <property type="molecule type" value="Genomic_DNA"/>
</dbReference>
<dbReference type="PANTHER" id="PTHR16318:SF0">
    <property type="entry name" value="GAMMA-SECRETASE SUBUNIT PEN-2"/>
    <property type="match status" value="1"/>
</dbReference>
<evidence type="ECO:0000313" key="14">
    <source>
        <dbReference type="Proteomes" id="UP000663866"/>
    </source>
</evidence>
<gene>
    <name evidence="11" type="ORF">OVN521_LOCUS20166</name>
    <name evidence="10" type="ORF">SMN809_LOCUS11026</name>
    <name evidence="12" type="ORF">UXM345_LOCUS26762</name>
    <name evidence="9" type="ORF">XDN619_LOCUS30569</name>
</gene>
<sequence>MFTYPTNLKFEADNGCQFTLAINSYYEERISTETEEQWFRGFAFLPLLWLINFIWFFRQAFKVEPYPQQAEIRKYVIRSAIGTFIWCIIIIAWNIIFQQLRTRLGPAGDYLTFVVPRGYY</sequence>
<protein>
    <recommendedName>
        <fullName evidence="3">Gamma-secretase subunit PEN-2</fullName>
    </recommendedName>
</protein>
<organism evidence="12 13">
    <name type="scientific">Rotaria magnacalcarata</name>
    <dbReference type="NCBI Taxonomy" id="392030"/>
    <lineage>
        <taxon>Eukaryota</taxon>
        <taxon>Metazoa</taxon>
        <taxon>Spiralia</taxon>
        <taxon>Gnathifera</taxon>
        <taxon>Rotifera</taxon>
        <taxon>Eurotatoria</taxon>
        <taxon>Bdelloidea</taxon>
        <taxon>Philodinida</taxon>
        <taxon>Philodinidae</taxon>
        <taxon>Rotaria</taxon>
    </lineage>
</organism>
<evidence type="ECO:0000313" key="13">
    <source>
        <dbReference type="Proteomes" id="UP000663842"/>
    </source>
</evidence>
<accession>A0A820A7M4</accession>
<name>A0A820A7M4_9BILA</name>
<evidence type="ECO:0000256" key="8">
    <source>
        <dbReference type="SAM" id="Phobius"/>
    </source>
</evidence>
<evidence type="ECO:0000313" key="10">
    <source>
        <dbReference type="EMBL" id="CAF3984134.1"/>
    </source>
</evidence>
<reference evidence="12" key="1">
    <citation type="submission" date="2021-02" db="EMBL/GenBank/DDBJ databases">
        <authorList>
            <person name="Nowell W R."/>
        </authorList>
    </citation>
    <scope>NUCLEOTIDE SEQUENCE</scope>
</reference>
<dbReference type="EMBL" id="CAJOBI010003891">
    <property type="protein sequence ID" value="CAF3984134.1"/>
    <property type="molecule type" value="Genomic_DNA"/>
</dbReference>
<keyword evidence="6 8" id="KW-1133">Transmembrane helix</keyword>
<dbReference type="EMBL" id="CAJOBF010005555">
    <property type="protein sequence ID" value="CAF4179388.1"/>
    <property type="molecule type" value="Genomic_DNA"/>
</dbReference>
<comment type="similarity">
    <text evidence="2">Belongs to the PEN-2 family.</text>
</comment>
<comment type="subcellular location">
    <subcellularLocation>
        <location evidence="1">Membrane</location>
        <topology evidence="1">Multi-pass membrane protein</topology>
    </subcellularLocation>
</comment>
<evidence type="ECO:0000256" key="5">
    <source>
        <dbReference type="ARBA" id="ARBA00022976"/>
    </source>
</evidence>